<dbReference type="AlphaFoldDB" id="A0A382YCR4"/>
<sequence>MFYEAVIILIDIFHASFPRPNRYLDSKSTL</sequence>
<protein>
    <submittedName>
        <fullName evidence="1">Uncharacterized protein</fullName>
    </submittedName>
</protein>
<organism evidence="1">
    <name type="scientific">marine metagenome</name>
    <dbReference type="NCBI Taxonomy" id="408172"/>
    <lineage>
        <taxon>unclassified sequences</taxon>
        <taxon>metagenomes</taxon>
        <taxon>ecological metagenomes</taxon>
    </lineage>
</organism>
<proteinExistence type="predicted"/>
<dbReference type="EMBL" id="UINC01174269">
    <property type="protein sequence ID" value="SVD80308.1"/>
    <property type="molecule type" value="Genomic_DNA"/>
</dbReference>
<evidence type="ECO:0000313" key="1">
    <source>
        <dbReference type="EMBL" id="SVD80308.1"/>
    </source>
</evidence>
<gene>
    <name evidence="1" type="ORF">METZ01_LOCUS433162</name>
</gene>
<accession>A0A382YCR4</accession>
<reference evidence="1" key="1">
    <citation type="submission" date="2018-05" db="EMBL/GenBank/DDBJ databases">
        <authorList>
            <person name="Lanie J.A."/>
            <person name="Ng W.-L."/>
            <person name="Kazmierczak K.M."/>
            <person name="Andrzejewski T.M."/>
            <person name="Davidsen T.M."/>
            <person name="Wayne K.J."/>
            <person name="Tettelin H."/>
            <person name="Glass J.I."/>
            <person name="Rusch D."/>
            <person name="Podicherti R."/>
            <person name="Tsui H.-C.T."/>
            <person name="Winkler M.E."/>
        </authorList>
    </citation>
    <scope>NUCLEOTIDE SEQUENCE</scope>
</reference>
<name>A0A382YCR4_9ZZZZ</name>